<sequence>MIGAMTLAGPHRYRAILADSVPFRGLEPGAMDRVVGPAMLLEAAPGSPVLFEGERSSPGLYVVVEGEVEVYQPREDGDVRLNLLQRGDCFGEYSLIDGKPTSASLRAVSAARLYFLPSGLFQKLVINDAQAAATIYRNLLVQLIARLREMNTAG</sequence>
<dbReference type="CDD" id="cd00038">
    <property type="entry name" value="CAP_ED"/>
    <property type="match status" value="1"/>
</dbReference>
<dbReference type="SUPFAM" id="SSF51206">
    <property type="entry name" value="cAMP-binding domain-like"/>
    <property type="match status" value="1"/>
</dbReference>
<dbReference type="GO" id="GO:0005829">
    <property type="term" value="C:cytosol"/>
    <property type="evidence" value="ECO:0007669"/>
    <property type="project" value="TreeGrafter"/>
</dbReference>
<dbReference type="GO" id="GO:0003700">
    <property type="term" value="F:DNA-binding transcription factor activity"/>
    <property type="evidence" value="ECO:0007669"/>
    <property type="project" value="TreeGrafter"/>
</dbReference>
<evidence type="ECO:0000313" key="2">
    <source>
        <dbReference type="EMBL" id="PPE74314.1"/>
    </source>
</evidence>
<dbReference type="AlphaFoldDB" id="A0A2S5TH57"/>
<dbReference type="InterPro" id="IPR050397">
    <property type="entry name" value="Env_Response_Regulators"/>
</dbReference>
<dbReference type="Gene3D" id="2.60.120.10">
    <property type="entry name" value="Jelly Rolls"/>
    <property type="match status" value="1"/>
</dbReference>
<evidence type="ECO:0000313" key="3">
    <source>
        <dbReference type="Proteomes" id="UP000238220"/>
    </source>
</evidence>
<dbReference type="OrthoDB" id="6881322at2"/>
<organism evidence="2 3">
    <name type="scientific">Solimonas fluminis</name>
    <dbReference type="NCBI Taxonomy" id="2086571"/>
    <lineage>
        <taxon>Bacteria</taxon>
        <taxon>Pseudomonadati</taxon>
        <taxon>Pseudomonadota</taxon>
        <taxon>Gammaproteobacteria</taxon>
        <taxon>Nevskiales</taxon>
        <taxon>Nevskiaceae</taxon>
        <taxon>Solimonas</taxon>
    </lineage>
</organism>
<dbReference type="PROSITE" id="PS50042">
    <property type="entry name" value="CNMP_BINDING_3"/>
    <property type="match status" value="1"/>
</dbReference>
<keyword evidence="3" id="KW-1185">Reference proteome</keyword>
<protein>
    <recommendedName>
        <fullName evidence="1">Cyclic nucleotide-binding domain-containing protein</fullName>
    </recommendedName>
</protein>
<accession>A0A2S5TH57</accession>
<dbReference type="Proteomes" id="UP000238220">
    <property type="component" value="Unassembled WGS sequence"/>
</dbReference>
<dbReference type="PANTHER" id="PTHR24567">
    <property type="entry name" value="CRP FAMILY TRANSCRIPTIONAL REGULATORY PROTEIN"/>
    <property type="match status" value="1"/>
</dbReference>
<gene>
    <name evidence="2" type="ORF">C3942_09815</name>
</gene>
<evidence type="ECO:0000259" key="1">
    <source>
        <dbReference type="PROSITE" id="PS50042"/>
    </source>
</evidence>
<reference evidence="2 3" key="1">
    <citation type="submission" date="2018-02" db="EMBL/GenBank/DDBJ databases">
        <title>Genome sequencing of Solimonas sp. HR-BB.</title>
        <authorList>
            <person name="Lee Y."/>
            <person name="Jeon C.O."/>
        </authorList>
    </citation>
    <scope>NUCLEOTIDE SEQUENCE [LARGE SCALE GENOMIC DNA]</scope>
    <source>
        <strain evidence="2 3">HR-BB</strain>
    </source>
</reference>
<dbReference type="SMART" id="SM00100">
    <property type="entry name" value="cNMP"/>
    <property type="match status" value="1"/>
</dbReference>
<dbReference type="InterPro" id="IPR018490">
    <property type="entry name" value="cNMP-bd_dom_sf"/>
</dbReference>
<dbReference type="InterPro" id="IPR014710">
    <property type="entry name" value="RmlC-like_jellyroll"/>
</dbReference>
<name>A0A2S5TH57_9GAMM</name>
<dbReference type="Pfam" id="PF00027">
    <property type="entry name" value="cNMP_binding"/>
    <property type="match status" value="1"/>
</dbReference>
<dbReference type="InterPro" id="IPR000595">
    <property type="entry name" value="cNMP-bd_dom"/>
</dbReference>
<proteinExistence type="predicted"/>
<comment type="caution">
    <text evidence="2">The sequence shown here is derived from an EMBL/GenBank/DDBJ whole genome shotgun (WGS) entry which is preliminary data.</text>
</comment>
<dbReference type="PANTHER" id="PTHR24567:SF74">
    <property type="entry name" value="HTH-TYPE TRANSCRIPTIONAL REGULATOR ARCR"/>
    <property type="match status" value="1"/>
</dbReference>
<feature type="domain" description="Cyclic nucleotide-binding" evidence="1">
    <location>
        <begin position="22"/>
        <end position="142"/>
    </location>
</feature>
<dbReference type="EMBL" id="PSNW01000004">
    <property type="protein sequence ID" value="PPE74314.1"/>
    <property type="molecule type" value="Genomic_DNA"/>
</dbReference>